<dbReference type="EMBL" id="JWTK01000003">
    <property type="protein sequence ID" value="OJH49420.1"/>
    <property type="molecule type" value="Genomic_DNA"/>
</dbReference>
<dbReference type="Proteomes" id="UP000193969">
    <property type="component" value="Unassembled WGS sequence"/>
</dbReference>
<gene>
    <name evidence="4" type="ORF">EFE41_04450</name>
    <name evidence="3" type="ORF">MPF_1287</name>
    <name evidence="5" type="ORF">SAMN06264941_1583</name>
</gene>
<sequence>MIGKFKHGNEIFEGNVQGERVISPGGDVYDVNSLDILAPSSPSKIICVGLNYIDHAKELDMDIPDEPIIFMKPPSSVTGHGANIIYPSCSNRVDYEAELAVVIGQQCHGIHAEKAQSFIEGYTCFNDVTARDLQQKDGQWTRAKGFDTFSPIGPFITPVEEFNASAANIKCSVNGMTRQNSSTSRLIFDVDFLIEFISSVMTLEKGDVIATGTPPGVGELNSGDSVDVTIEGIGTLSNEVS</sequence>
<dbReference type="Pfam" id="PF01557">
    <property type="entry name" value="FAA_hydrolase"/>
    <property type="match status" value="1"/>
</dbReference>
<dbReference type="InterPro" id="IPR011234">
    <property type="entry name" value="Fumarylacetoacetase-like_C"/>
</dbReference>
<dbReference type="GO" id="GO:0016853">
    <property type="term" value="F:isomerase activity"/>
    <property type="evidence" value="ECO:0007669"/>
    <property type="project" value="UniProtKB-KW"/>
</dbReference>
<dbReference type="InterPro" id="IPR036663">
    <property type="entry name" value="Fumarylacetoacetase_C_sf"/>
</dbReference>
<dbReference type="SUPFAM" id="SSF56529">
    <property type="entry name" value="FAH"/>
    <property type="match status" value="1"/>
</dbReference>
<reference evidence="4 8" key="4">
    <citation type="submission" date="2018-10" db="EMBL/GenBank/DDBJ databases">
        <title>Cultivation of a novel Methanohalophilus strain from Kebrit Deep of the Red Sea and a genomic comparison of members of the genus Methanohalophilus.</title>
        <authorList>
            <person name="Guan Y."/>
            <person name="Ngugi D.K."/>
            <person name="Stingl U."/>
        </authorList>
    </citation>
    <scope>NUCLEOTIDE SEQUENCE [LARGE SCALE GENOMIC DNA]</scope>
    <source>
        <strain evidence="4 8">DSM 7471</strain>
    </source>
</reference>
<dbReference type="AlphaFoldDB" id="A0A1L9C4G7"/>
<organism evidence="3 6">
    <name type="scientific">Methanohalophilus portucalensis FDF-1</name>
    <dbReference type="NCBI Taxonomy" id="523843"/>
    <lineage>
        <taxon>Archaea</taxon>
        <taxon>Methanobacteriati</taxon>
        <taxon>Methanobacteriota</taxon>
        <taxon>Stenosarchaea group</taxon>
        <taxon>Methanomicrobia</taxon>
        <taxon>Methanosarcinales</taxon>
        <taxon>Methanosarcinaceae</taxon>
        <taxon>Methanohalophilus</taxon>
    </lineage>
</organism>
<dbReference type="OrthoDB" id="6242at2157"/>
<dbReference type="FunFam" id="3.90.850.10:FF:000002">
    <property type="entry name" value="2-hydroxyhepta-2,4-diene-1,7-dioate isomerase"/>
    <property type="match status" value="1"/>
</dbReference>
<evidence type="ECO:0000313" key="3">
    <source>
        <dbReference type="EMBL" id="OJH49420.1"/>
    </source>
</evidence>
<keyword evidence="7" id="KW-1185">Reference proteome</keyword>
<protein>
    <submittedName>
        <fullName evidence="5">2-keto-4-pentenoate hydratase/2-oxohepta-3-ene-1,7-dioic acid hydratase (Catechol pathway)</fullName>
    </submittedName>
    <submittedName>
        <fullName evidence="3">5-carboxymethyl-2-hydroxymuconatedelta-isomerase</fullName>
    </submittedName>
    <submittedName>
        <fullName evidence="4">FAA hydrolase family protein</fullName>
    </submittedName>
</protein>
<evidence type="ECO:0000313" key="5">
    <source>
        <dbReference type="EMBL" id="SMH41001.1"/>
    </source>
</evidence>
<dbReference type="RefSeq" id="WP_072360177.1">
    <property type="nucleotide sequence ID" value="NZ_FXBN01000003.1"/>
</dbReference>
<proteinExistence type="predicted"/>
<evidence type="ECO:0000313" key="7">
    <source>
        <dbReference type="Proteomes" id="UP000193969"/>
    </source>
</evidence>
<dbReference type="STRING" id="523843.SAMN06264941_1583"/>
<keyword evidence="1" id="KW-0479">Metal-binding</keyword>
<reference evidence="5" key="3">
    <citation type="submission" date="2017-04" db="EMBL/GenBank/DDBJ databases">
        <authorList>
            <person name="Afonso C.L."/>
            <person name="Miller P.J."/>
            <person name="Scott M.A."/>
            <person name="Spackman E."/>
            <person name="Goraichik I."/>
            <person name="Dimitrov K.M."/>
            <person name="Suarez D.L."/>
            <person name="Swayne D.E."/>
        </authorList>
    </citation>
    <scope>NUCLEOTIDE SEQUENCE [LARGE SCALE GENOMIC DNA]</scope>
    <source>
        <strain evidence="5">FDF-1</strain>
    </source>
</reference>
<dbReference type="PANTHER" id="PTHR11820:SF7">
    <property type="entry name" value="ACYLPYRUVASE FAHD1, MITOCHONDRIAL"/>
    <property type="match status" value="1"/>
</dbReference>
<dbReference type="PANTHER" id="PTHR11820">
    <property type="entry name" value="ACYLPYRUVASE"/>
    <property type="match status" value="1"/>
</dbReference>
<dbReference type="Proteomes" id="UP000278252">
    <property type="component" value="Unassembled WGS sequence"/>
</dbReference>
<accession>A0A1L9C4G7</accession>
<evidence type="ECO:0000313" key="4">
    <source>
        <dbReference type="EMBL" id="RNI11476.1"/>
    </source>
</evidence>
<reference evidence="7" key="2">
    <citation type="submission" date="2017-04" db="EMBL/GenBank/DDBJ databases">
        <authorList>
            <person name="Varghese N."/>
            <person name="Submissions S."/>
        </authorList>
    </citation>
    <scope>NUCLEOTIDE SEQUENCE [LARGE SCALE GENOMIC DNA]</scope>
    <source>
        <strain evidence="7">FDF-1</strain>
    </source>
</reference>
<dbReference type="EMBL" id="FXBN01000003">
    <property type="protein sequence ID" value="SMH41001.1"/>
    <property type="molecule type" value="Genomic_DNA"/>
</dbReference>
<dbReference type="GO" id="GO:0018773">
    <property type="term" value="F:acetylpyruvate hydrolase activity"/>
    <property type="evidence" value="ECO:0007669"/>
    <property type="project" value="TreeGrafter"/>
</dbReference>
<evidence type="ECO:0000256" key="1">
    <source>
        <dbReference type="ARBA" id="ARBA00022723"/>
    </source>
</evidence>
<evidence type="ECO:0000259" key="2">
    <source>
        <dbReference type="Pfam" id="PF01557"/>
    </source>
</evidence>
<feature type="domain" description="Fumarylacetoacetase-like C-terminal" evidence="2">
    <location>
        <begin position="44"/>
        <end position="240"/>
    </location>
</feature>
<dbReference type="Gene3D" id="3.90.850.10">
    <property type="entry name" value="Fumarylacetoacetase-like, C-terminal domain"/>
    <property type="match status" value="1"/>
</dbReference>
<dbReference type="GO" id="GO:0019752">
    <property type="term" value="P:carboxylic acid metabolic process"/>
    <property type="evidence" value="ECO:0007669"/>
    <property type="project" value="UniProtKB-ARBA"/>
</dbReference>
<evidence type="ECO:0000313" key="8">
    <source>
        <dbReference type="Proteomes" id="UP000278252"/>
    </source>
</evidence>
<dbReference type="GO" id="GO:0046872">
    <property type="term" value="F:metal ion binding"/>
    <property type="evidence" value="ECO:0007669"/>
    <property type="project" value="UniProtKB-KW"/>
</dbReference>
<name>A0A1L9C4G7_9EURY</name>
<dbReference type="Proteomes" id="UP000185713">
    <property type="component" value="Unassembled WGS sequence"/>
</dbReference>
<evidence type="ECO:0000313" key="6">
    <source>
        <dbReference type="Proteomes" id="UP000185713"/>
    </source>
</evidence>
<dbReference type="EMBL" id="RJJH01000010">
    <property type="protein sequence ID" value="RNI11476.1"/>
    <property type="molecule type" value="Genomic_DNA"/>
</dbReference>
<keyword evidence="3" id="KW-0413">Isomerase</keyword>
<keyword evidence="4" id="KW-0378">Hydrolase</keyword>
<reference evidence="3 6" key="1">
    <citation type="submission" date="2014-12" db="EMBL/GenBank/DDBJ databases">
        <title>The genome sequence of Methanohalophilus portucalensis strain FDF1.</title>
        <authorList>
            <person name="Lai M.-C."/>
            <person name="Lai S.-J."/>
        </authorList>
    </citation>
    <scope>NUCLEOTIDE SEQUENCE [LARGE SCALE GENOMIC DNA]</scope>
    <source>
        <strain evidence="3 6">FDF-1</strain>
    </source>
</reference>